<feature type="domain" description="AMP-dependent synthetase/ligase" evidence="2">
    <location>
        <begin position="110"/>
        <end position="506"/>
    </location>
</feature>
<dbReference type="InterPro" id="IPR000873">
    <property type="entry name" value="AMP-dep_synth/lig_dom"/>
</dbReference>
<gene>
    <name evidence="6" type="primary">20210616</name>
    <name evidence="5" type="ORF">HELRODRAFT_187099</name>
</gene>
<keyword evidence="7" id="KW-1185">Reference proteome</keyword>
<evidence type="ECO:0000256" key="1">
    <source>
        <dbReference type="ARBA" id="ARBA00007735"/>
    </source>
</evidence>
<evidence type="ECO:0000313" key="5">
    <source>
        <dbReference type="EMBL" id="ESO03015.1"/>
    </source>
</evidence>
<name>T1FP69_HELRO</name>
<evidence type="ECO:0008006" key="8">
    <source>
        <dbReference type="Google" id="ProtNLM"/>
    </source>
</evidence>
<dbReference type="RefSeq" id="XP_009018708.1">
    <property type="nucleotide sequence ID" value="XM_009020460.1"/>
</dbReference>
<dbReference type="GeneID" id="20210616"/>
<dbReference type="Pfam" id="PF24919">
    <property type="entry name" value="Mug62"/>
    <property type="match status" value="1"/>
</dbReference>
<dbReference type="HOGENOM" id="CLU_001345_0_0_1"/>
<dbReference type="InterPro" id="IPR037337">
    <property type="entry name" value="Dip2-like_dom"/>
</dbReference>
<dbReference type="InterPro" id="IPR025110">
    <property type="entry name" value="AMP-bd_C"/>
</dbReference>
<dbReference type="STRING" id="6412.T1FP69"/>
<dbReference type="CDD" id="cd05905">
    <property type="entry name" value="Dip2"/>
    <property type="match status" value="2"/>
</dbReference>
<dbReference type="FunFam" id="3.30.300.30:FF:000001">
    <property type="entry name" value="DIP2 disco-interacting protein 2 homolog C"/>
    <property type="match status" value="1"/>
</dbReference>
<feature type="domain" description="AMP-binding enzyme C-terminal" evidence="3">
    <location>
        <begin position="1208"/>
        <end position="1311"/>
    </location>
</feature>
<reference evidence="6" key="3">
    <citation type="submission" date="2015-06" db="UniProtKB">
        <authorList>
            <consortium name="EnsemblMetazoa"/>
        </authorList>
    </citation>
    <scope>IDENTIFICATION</scope>
</reference>
<dbReference type="eggNOG" id="KOG3628">
    <property type="taxonomic scope" value="Eukaryota"/>
</dbReference>
<dbReference type="Gene3D" id="3.40.50.12780">
    <property type="entry name" value="N-terminal domain of ligase-like"/>
    <property type="match status" value="2"/>
</dbReference>
<feature type="domain" description="Meiotically up-regulated gene 62 protein-like alpha-beta" evidence="4">
    <location>
        <begin position="618"/>
        <end position="685"/>
    </location>
</feature>
<dbReference type="OrthoDB" id="69964at2759"/>
<dbReference type="InterPro" id="IPR045851">
    <property type="entry name" value="AMP-bd_C_sf"/>
</dbReference>
<accession>T1FP69</accession>
<dbReference type="EnsemblMetazoa" id="HelroT187099">
    <property type="protein sequence ID" value="HelroP187099"/>
    <property type="gene ID" value="HelroG187099"/>
</dbReference>
<reference evidence="7" key="1">
    <citation type="submission" date="2012-12" db="EMBL/GenBank/DDBJ databases">
        <authorList>
            <person name="Hellsten U."/>
            <person name="Grimwood J."/>
            <person name="Chapman J.A."/>
            <person name="Shapiro H."/>
            <person name="Aerts A."/>
            <person name="Otillar R.P."/>
            <person name="Terry A.Y."/>
            <person name="Boore J.L."/>
            <person name="Simakov O."/>
            <person name="Marletaz F."/>
            <person name="Cho S.-J."/>
            <person name="Edsinger-Gonzales E."/>
            <person name="Havlak P."/>
            <person name="Kuo D.-H."/>
            <person name="Larsson T."/>
            <person name="Lv J."/>
            <person name="Arendt D."/>
            <person name="Savage R."/>
            <person name="Osoegawa K."/>
            <person name="de Jong P."/>
            <person name="Lindberg D.R."/>
            <person name="Seaver E.C."/>
            <person name="Weisblat D.A."/>
            <person name="Putnam N.H."/>
            <person name="Grigoriev I.V."/>
            <person name="Rokhsar D.S."/>
        </authorList>
    </citation>
    <scope>NUCLEOTIDE SEQUENCE</scope>
</reference>
<dbReference type="Pfam" id="PF23024">
    <property type="entry name" value="AMP-dom_DIP2-like"/>
    <property type="match status" value="1"/>
</dbReference>
<dbReference type="Gene3D" id="3.30.300.30">
    <property type="match status" value="2"/>
</dbReference>
<dbReference type="EMBL" id="AMQM01004754">
    <property type="status" value="NOT_ANNOTATED_CDS"/>
    <property type="molecule type" value="Genomic_DNA"/>
</dbReference>
<feature type="domain" description="AMP-dependent synthetase/ligase" evidence="2">
    <location>
        <begin position="738"/>
        <end position="1147"/>
    </location>
</feature>
<dbReference type="InterPro" id="IPR056881">
    <property type="entry name" value="Mug62_dom"/>
</dbReference>
<dbReference type="SUPFAM" id="SSF56801">
    <property type="entry name" value="Acetyl-CoA synthetase-like"/>
    <property type="match status" value="2"/>
</dbReference>
<reference evidence="5 7" key="2">
    <citation type="journal article" date="2013" name="Nature">
        <title>Insights into bilaterian evolution from three spiralian genomes.</title>
        <authorList>
            <person name="Simakov O."/>
            <person name="Marletaz F."/>
            <person name="Cho S.J."/>
            <person name="Edsinger-Gonzales E."/>
            <person name="Havlak P."/>
            <person name="Hellsten U."/>
            <person name="Kuo D.H."/>
            <person name="Larsson T."/>
            <person name="Lv J."/>
            <person name="Arendt D."/>
            <person name="Savage R."/>
            <person name="Osoegawa K."/>
            <person name="de Jong P."/>
            <person name="Grimwood J."/>
            <person name="Chapman J.A."/>
            <person name="Shapiro H."/>
            <person name="Aerts A."/>
            <person name="Otillar R.P."/>
            <person name="Terry A.Y."/>
            <person name="Boore J.L."/>
            <person name="Grigoriev I.V."/>
            <person name="Lindberg D.R."/>
            <person name="Seaver E.C."/>
            <person name="Weisblat D.A."/>
            <person name="Putnam N.H."/>
            <person name="Rokhsar D.S."/>
        </authorList>
    </citation>
    <scope>NUCLEOTIDE SEQUENCE</scope>
</reference>
<protein>
    <recommendedName>
        <fullName evidence="8">DMAP1-binding domain-containing protein</fullName>
    </recommendedName>
</protein>
<dbReference type="PANTHER" id="PTHR22754">
    <property type="entry name" value="DISCO-INTERACTING PROTEIN 2 DIP2 -RELATED"/>
    <property type="match status" value="1"/>
</dbReference>
<dbReference type="EMBL" id="AMQM01004753">
    <property type="status" value="NOT_ANNOTATED_CDS"/>
    <property type="molecule type" value="Genomic_DNA"/>
</dbReference>
<dbReference type="EMBL" id="KB096676">
    <property type="protein sequence ID" value="ESO03015.1"/>
    <property type="molecule type" value="Genomic_DNA"/>
</dbReference>
<dbReference type="Pfam" id="PF00501">
    <property type="entry name" value="AMP-binding"/>
    <property type="match status" value="2"/>
</dbReference>
<dbReference type="KEGG" id="hro:HELRODRAFT_187099"/>
<dbReference type="InParanoid" id="T1FP69"/>
<organism evidence="6 7">
    <name type="scientific">Helobdella robusta</name>
    <name type="common">Californian leech</name>
    <dbReference type="NCBI Taxonomy" id="6412"/>
    <lineage>
        <taxon>Eukaryota</taxon>
        <taxon>Metazoa</taxon>
        <taxon>Spiralia</taxon>
        <taxon>Lophotrochozoa</taxon>
        <taxon>Annelida</taxon>
        <taxon>Clitellata</taxon>
        <taxon>Hirudinea</taxon>
        <taxon>Rhynchobdellida</taxon>
        <taxon>Glossiphoniidae</taxon>
        <taxon>Helobdella</taxon>
    </lineage>
</organism>
<evidence type="ECO:0000259" key="2">
    <source>
        <dbReference type="Pfam" id="PF00501"/>
    </source>
</evidence>
<dbReference type="PANTHER" id="PTHR22754:SF32">
    <property type="entry name" value="DISCO-INTERACTING PROTEIN 2"/>
    <property type="match status" value="1"/>
</dbReference>
<evidence type="ECO:0000259" key="3">
    <source>
        <dbReference type="Pfam" id="PF23024"/>
    </source>
</evidence>
<evidence type="ECO:0000313" key="6">
    <source>
        <dbReference type="EnsemblMetazoa" id="HelroP187099"/>
    </source>
</evidence>
<dbReference type="OMA" id="LVWTYWT"/>
<comment type="similarity">
    <text evidence="1">Belongs to the DIP2 family.</text>
</comment>
<dbReference type="InterPro" id="IPR042099">
    <property type="entry name" value="ANL_N_sf"/>
</dbReference>
<dbReference type="EMBL" id="AMQM01004755">
    <property type="status" value="NOT_ANNOTATED_CDS"/>
    <property type="molecule type" value="Genomic_DNA"/>
</dbReference>
<dbReference type="Proteomes" id="UP000015101">
    <property type="component" value="Unassembled WGS sequence"/>
</dbReference>
<evidence type="ECO:0000313" key="7">
    <source>
        <dbReference type="Proteomes" id="UP000015101"/>
    </source>
</evidence>
<sequence>MFQDCLMLEQNLLCYLIYHNCIYKKKGLNRPKRKPLREYFVDEEDSVLEMQVADPSAPKPEGSLILPTVGEQLIIPSGLPRNLEAAIQRYGSSSYKATVATVLDPNGKPTISLLYGKLLTRAHKIAYNLLHKVGAKGDGAVKPGDRVALVYPNNEPISFIGAFYGCLTAGVVPVPIEVPLHKRDAGGQGIGFLLGSLGVTVAMTSEACYKGLPRNPNGEVITFKGWPQVQWFVTEGLSKPSKDWLPPPRPSDNAAAYIEYSTMKDGSVMGVSHSRSSVLSHCRALTVACNYTEGEVMVCVMDFKRDVGLWHATLTSIFNGMHVIFIPYSIMKIDPASWMKMVTKYKATVAVVKSRDLHWGLLAQKDHKDINLASLRMLLVADGANPWSLTSCDSFLNLFQNKGLKPEAICPCACSTEATTISIRRPGKTGVNTSGRGVLSMHGLSHGVVRVDSENSLTSLTLQDCGQVLPGGSMVVVKLEEQPMLCKTDEVGELCLSATYCGTGFWGLQGLSNNVFKVVPTTSDGKQLSDSYYVRTGLLGFLGPGGLIFVCGSREGLMEVGGRRHNTDDVIATVLAVEPQRFIYRGRIAVFSIKVLRDERIIIIAEQRPECAEEESFQWMSRVLQAVDSIHQVGIYCLALVPPNHLPKTPLGGIHLTETRKKFLEGSLHPSNVLLCPHTCVTNLPKPRELHHDITPSAVHVGNIVQGVRLAWAQGRDIGIMDDVDSDTIRKLLSEILKTRAQSTPEHILFTLINAKMQSSSTLSCVQLHKKAERIGALLIDKLKLIPAENVALIYTPGIELICAFYGCLYAGVIPVTIRPPHPQNIATTLPTVKMIVEVSKAAVVLSTANIVKMLKSKEATSVFELKSWPTLIETEDVSKRKFNGPFRAPSPESTCYLDFSVSTTGILAGIKMSHAATSSLCKSMKLQSELYPSREVVLCLDPYSGLGFILWCMSSIYSGHHSILIPPTEVESNPSLWLTVVSQNKVRDTFCSYGVMELCTKGLGTSVNLLKSRAVNLSCVRTLCVVAEERPRIQLTSSFSKLFSALGLSNRAVSTSFGCRVNVGICLQGASSPDPTCVYVDLRALRNDRVTLVERGSPHSLCLLESGKLMPGVKVVIANPETKGQCADSHLGEIWVNSGHNASGYFMLCGDEQQQLQQQDHFDAHLATGDTHTSYARTGYLGFIRRTEMTQSDGERHDAIFVVGSLEETMMLRGMRYHPIDVENSVIRSHRKICECAVFTWTNLLVVVAELDGSEKEALDLIPLITNAVLEEHYLIVGVVVIVDPGVVPINSRGEKQRMHLRDGFLADQLDPIYVAYNM</sequence>
<dbReference type="CTD" id="20210616"/>
<evidence type="ECO:0000259" key="4">
    <source>
        <dbReference type="Pfam" id="PF24919"/>
    </source>
</evidence>
<proteinExistence type="inferred from homology"/>
<dbReference type="FunCoup" id="T1FP69">
    <property type="interactions" value="526"/>
</dbReference>